<evidence type="ECO:0000313" key="4">
    <source>
        <dbReference type="Proteomes" id="UP000286746"/>
    </source>
</evidence>
<sequence>MAPHYHDVTESLHVTPRPLRQRLKSFADALNTLEHSVCDALEQLSADDVEVALNALTPKGKQYILQSVRIRKIAPRRVGKTLSEQVLVRARQLQDESGRTHLTQHLTERVYGDLVDSGITAEGREAVPVRPLRWSAALLRLTVFCRMSASVEGAHLLLWVARQPWSAEVADPTALEAACGNAEAVIEEAEGLRQDPHGRQAPTTEGSPVERPDRELVGPAQVASSDPAALYAQAEAAVAAGRVAAERIHRALNDGRPPTDTDLATLNAVAPAFHAARRGLPAVGDEALLRLADLAAALEALRAERTRDATARTSLTQLAAATCASDSSIAKPLAEARSRASALLAEQTWSAAHRDEAGTLEQLVHVVLLGAQPDATTDLLAAQRQVAQAAPQYSMLLLFADQVQLPDRAPTDGTQLRESTQAGTGPQPVTTAAEESGPAIPEEAAREAGGEAATPDHKGGAPLEQTTTGAPDGKRSTELENVAPRSAASPTSGLTEQTSSVAESAPRLAVEPDPTAQLRAVAPQQRPGHRTRAATAVPSLSMSGTAVPAAVLNLDAVLAQLVRERRYGLAAHLSRAAERPATEERALSLAGLATALRLRGDRACSAVVETLFDSDADFAGEGAAHLLVLPALLRAALVTGEHIVGAALKELPARLPDAMGQMAGAVAQRTLEGALVLAPLSVVLTGAPGAEQRLREATDACRDLLRAPHIRYYRATKLVERWLERGGVLGPALHAITEGAADADDRATALLQEIGRRSDIEAAIDRLDAKLRGSRAPLQGAGRNDVRQFAERVRESVRIWQLARREAVTARSAEQGWAVETVSVLRTRLLALGDAALDELAAEERQSDPLAAAAAFTARGELSALLAELREEAQAPRSAVTEDPRCILDVELLKVGAPHDGVLRLEDLLQAVDADWERALARQIGHDHFSAVRTIAHLHTRGVLPGGDSFELDESRLDQLLAKEELRKRQLSERRAELTAEVGRAEAEDAVTPEQGIHLRELLADAAECTESGQPRELADIRRNLDLVDDLVPQYRNQATQELRKRLDTLPGASAEEREQVERALEYGNLGTAAELVYFLELDEKMPEMRLQESRFEEFFPEVPAALSDGLTSEVIESVRARGRHPDCAVLDYSGLSAEEAERTTDALQRWTKLATTRQRHDINPREDLSPAVALLGYQARARRLDKMQRGRDYGFAELYETTVTGRAWAPAFGSHIADNGRKLRLLLVWGQPSARRLMDLVELDPDQSSLLVVHFGTMSARVRADLALAAQGARPLLVVDDAALAYLAAHGRRGVDAATEILLPFSSVNPYIKEKRGRIGWEMFYGRDTERKSILDPDGTQVLYGGRGLGKSALLADAGERFEKQRPGVYRKLYVNLDPLSMSRATSTGAEAVWPELERRLVGEGILAEPKGKDTRVAPWRRVQDGIECWLREDPERRLLVLLDECDGFFEADAVRQCSETRLLRALAELSDATRNRAKVVFAGLHSVHRFTRHVQNTPFNQMAQNPTVVGPLKPQFAADLLLYPMRALGYEFADTDLVNRVLGFCSYQPFLLQIFGHRLVRAMQDKRLRERNQPPYQIDGDDISMVEQDPDLRAEITKAFQATLDLDDCYRVVADVLARHARERGLQTRLSDRELREECETWWRAGFHRLDSVSFRAYLEEMVGLGILAPNHDGAGWHLRGPNALRMIGTADEIESRLLRAEEDCRLQDTVVLERRPRILNGDRSAPLTVNQIDYVRGDGSRNLVRVVLGSEAVGVGNVADTLYLTTLQAPRWSPVVTCSAHGYRKELQEAVRDEHRLVVSDLRAKPVKVNRCLESLTEARDLLHDNGTRTVALVSDTTQLDFWYELFTSSGTSLVGHSELVVLKRLDAHGVRDWAQDHSLFETEQRLEMLAAATGGWPLLLDRAAEEHERCRDQDRALRLVDEWLNSAEGAERFVEAVGLPDDEGLCHAYGVLLAEFGTEWSEYEDHLTALAVADIEPERAGPLLTCLDALQVFDDDGGRRRLERVLARAWRTMP</sequence>
<evidence type="ECO:0000256" key="1">
    <source>
        <dbReference type="SAM" id="Coils"/>
    </source>
</evidence>
<name>A0A401WDK9_STREY</name>
<dbReference type="Proteomes" id="UP000286746">
    <property type="component" value="Unassembled WGS sequence"/>
</dbReference>
<dbReference type="RefSeq" id="WP_125057544.1">
    <property type="nucleotide sequence ID" value="NZ_BHZD01000001.1"/>
</dbReference>
<dbReference type="InterPro" id="IPR027417">
    <property type="entry name" value="P-loop_NTPase"/>
</dbReference>
<feature type="region of interest" description="Disordered" evidence="2">
    <location>
        <begin position="408"/>
        <end position="531"/>
    </location>
</feature>
<dbReference type="EMBL" id="BHZD01000001">
    <property type="protein sequence ID" value="GCD47425.1"/>
    <property type="molecule type" value="Genomic_DNA"/>
</dbReference>
<keyword evidence="1" id="KW-0175">Coiled coil</keyword>
<evidence type="ECO:0000313" key="3">
    <source>
        <dbReference type="EMBL" id="GCD47425.1"/>
    </source>
</evidence>
<feature type="compositionally biased region" description="Polar residues" evidence="2">
    <location>
        <begin position="488"/>
        <end position="502"/>
    </location>
</feature>
<reference evidence="3 4" key="1">
    <citation type="submission" date="2018-11" db="EMBL/GenBank/DDBJ databases">
        <title>Whole genome sequence of Streptomyces paromomycinus NBRC 15454(T).</title>
        <authorList>
            <person name="Komaki H."/>
            <person name="Tamura T."/>
        </authorList>
    </citation>
    <scope>NUCLEOTIDE SEQUENCE [LARGE SCALE GENOMIC DNA]</scope>
    <source>
        <strain evidence="3 4">NBRC 15454</strain>
    </source>
</reference>
<protein>
    <submittedName>
        <fullName evidence="3">Uncharacterized protein</fullName>
    </submittedName>
</protein>
<feature type="compositionally biased region" description="Polar residues" evidence="2">
    <location>
        <begin position="412"/>
        <end position="430"/>
    </location>
</feature>
<gene>
    <name evidence="3" type="ORF">GKJPGBOP_07191</name>
</gene>
<comment type="caution">
    <text evidence="3">The sequence shown here is derived from an EMBL/GenBank/DDBJ whole genome shotgun (WGS) entry which is preliminary data.</text>
</comment>
<feature type="region of interest" description="Disordered" evidence="2">
    <location>
        <begin position="190"/>
        <end position="214"/>
    </location>
</feature>
<feature type="coiled-coil region" evidence="1">
    <location>
        <begin position="961"/>
        <end position="988"/>
    </location>
</feature>
<organism evidence="3 4">
    <name type="scientific">Streptomyces paromomycinus</name>
    <name type="common">Streptomyces rimosus subsp. paromomycinus</name>
    <dbReference type="NCBI Taxonomy" id="92743"/>
    <lineage>
        <taxon>Bacteria</taxon>
        <taxon>Bacillati</taxon>
        <taxon>Actinomycetota</taxon>
        <taxon>Actinomycetes</taxon>
        <taxon>Kitasatosporales</taxon>
        <taxon>Streptomycetaceae</taxon>
        <taxon>Streptomyces</taxon>
    </lineage>
</organism>
<dbReference type="Gene3D" id="3.40.50.300">
    <property type="entry name" value="P-loop containing nucleotide triphosphate hydrolases"/>
    <property type="match status" value="1"/>
</dbReference>
<evidence type="ECO:0000256" key="2">
    <source>
        <dbReference type="SAM" id="MobiDB-lite"/>
    </source>
</evidence>
<dbReference type="SUPFAM" id="SSF52540">
    <property type="entry name" value="P-loop containing nucleoside triphosphate hydrolases"/>
    <property type="match status" value="1"/>
</dbReference>
<keyword evidence="4" id="KW-1185">Reference proteome</keyword>
<accession>A0A401WDK9</accession>
<feature type="compositionally biased region" description="Basic and acidic residues" evidence="2">
    <location>
        <begin position="443"/>
        <end position="459"/>
    </location>
</feature>
<proteinExistence type="predicted"/>